<dbReference type="EMBL" id="BSVB01000001">
    <property type="protein sequence ID" value="GMA95350.1"/>
    <property type="molecule type" value="Genomic_DNA"/>
</dbReference>
<dbReference type="RefSeq" id="WP_284254123.1">
    <property type="nucleotide sequence ID" value="NZ_BAAAQO010000002.1"/>
</dbReference>
<feature type="chain" id="PRO_5046853574" description="Secreted protein" evidence="1">
    <location>
        <begin position="29"/>
        <end position="179"/>
    </location>
</feature>
<evidence type="ECO:0000313" key="3">
    <source>
        <dbReference type="Proteomes" id="UP001157034"/>
    </source>
</evidence>
<proteinExistence type="predicted"/>
<organism evidence="2 3">
    <name type="scientific">Pseudolysinimonas kribbensis</name>
    <dbReference type="NCBI Taxonomy" id="433641"/>
    <lineage>
        <taxon>Bacteria</taxon>
        <taxon>Bacillati</taxon>
        <taxon>Actinomycetota</taxon>
        <taxon>Actinomycetes</taxon>
        <taxon>Micrococcales</taxon>
        <taxon>Microbacteriaceae</taxon>
        <taxon>Pseudolysinimonas</taxon>
    </lineage>
</organism>
<accession>A0ABQ6K8P6</accession>
<keyword evidence="1" id="KW-0732">Signal</keyword>
<sequence>MPRRIVAAAATVLAAVALVFAATGPAAADPPADQSNAPSYWQTPGTNEVCAKIDDPGGATWTLGQPPAGSQWTKVVIKSGSTGESVEAENNAYYSNATYKYPADAAGTTWNQVESLQATTFSHPSGKNISHVIYCSAPIPTVHVSGSASATDQTCPARILRLSIRDARDGNRAARIVEG</sequence>
<evidence type="ECO:0000256" key="1">
    <source>
        <dbReference type="SAM" id="SignalP"/>
    </source>
</evidence>
<evidence type="ECO:0008006" key="4">
    <source>
        <dbReference type="Google" id="ProtNLM"/>
    </source>
</evidence>
<evidence type="ECO:0000313" key="2">
    <source>
        <dbReference type="EMBL" id="GMA95350.1"/>
    </source>
</evidence>
<comment type="caution">
    <text evidence="2">The sequence shown here is derived from an EMBL/GenBank/DDBJ whole genome shotgun (WGS) entry which is preliminary data.</text>
</comment>
<feature type="signal peptide" evidence="1">
    <location>
        <begin position="1"/>
        <end position="28"/>
    </location>
</feature>
<reference evidence="3" key="1">
    <citation type="journal article" date="2019" name="Int. J. Syst. Evol. Microbiol.">
        <title>The Global Catalogue of Microorganisms (GCM) 10K type strain sequencing project: providing services to taxonomists for standard genome sequencing and annotation.</title>
        <authorList>
            <consortium name="The Broad Institute Genomics Platform"/>
            <consortium name="The Broad Institute Genome Sequencing Center for Infectious Disease"/>
            <person name="Wu L."/>
            <person name="Ma J."/>
        </authorList>
    </citation>
    <scope>NUCLEOTIDE SEQUENCE [LARGE SCALE GENOMIC DNA]</scope>
    <source>
        <strain evidence="3">NBRC 108894</strain>
    </source>
</reference>
<keyword evidence="3" id="KW-1185">Reference proteome</keyword>
<name>A0ABQ6K8P6_9MICO</name>
<dbReference type="Proteomes" id="UP001157034">
    <property type="component" value="Unassembled WGS sequence"/>
</dbReference>
<protein>
    <recommendedName>
        <fullName evidence="4">Secreted protein</fullName>
    </recommendedName>
</protein>
<gene>
    <name evidence="2" type="ORF">GCM10025881_21740</name>
</gene>